<dbReference type="EMBL" id="FNAI01000031">
    <property type="protein sequence ID" value="SDF78739.1"/>
    <property type="molecule type" value="Genomic_DNA"/>
</dbReference>
<dbReference type="Proteomes" id="UP000199072">
    <property type="component" value="Unassembled WGS sequence"/>
</dbReference>
<protein>
    <submittedName>
        <fullName evidence="1">Uncharacterized protein</fullName>
    </submittedName>
</protein>
<accession>A0A1G7NZE6</accession>
<proteinExistence type="predicted"/>
<keyword evidence="2" id="KW-1185">Reference proteome</keyword>
<organism evidence="1 2">
    <name type="scientific">Mucilaginibacter pineti</name>
    <dbReference type="NCBI Taxonomy" id="1391627"/>
    <lineage>
        <taxon>Bacteria</taxon>
        <taxon>Pseudomonadati</taxon>
        <taxon>Bacteroidota</taxon>
        <taxon>Sphingobacteriia</taxon>
        <taxon>Sphingobacteriales</taxon>
        <taxon>Sphingobacteriaceae</taxon>
        <taxon>Mucilaginibacter</taxon>
    </lineage>
</organism>
<evidence type="ECO:0000313" key="1">
    <source>
        <dbReference type="EMBL" id="SDF78739.1"/>
    </source>
</evidence>
<name>A0A1G7NZE6_9SPHI</name>
<feature type="non-terminal residue" evidence="1">
    <location>
        <position position="1"/>
    </location>
</feature>
<sequence length="76" mass="9008">WLQGKDYERKLLTCHLKTIQPQGNQDYDNRSIPATTYFEHFYLDKQIREAIMKGVDQNANYADSTTHYLADQHDDE</sequence>
<dbReference type="RefSeq" id="WP_162842824.1">
    <property type="nucleotide sequence ID" value="NZ_FNAI01000031.1"/>
</dbReference>
<gene>
    <name evidence="1" type="ORF">SAMN05216464_1311</name>
</gene>
<evidence type="ECO:0000313" key="2">
    <source>
        <dbReference type="Proteomes" id="UP000199072"/>
    </source>
</evidence>
<dbReference type="AlphaFoldDB" id="A0A1G7NZE6"/>
<reference evidence="1 2" key="1">
    <citation type="submission" date="2016-10" db="EMBL/GenBank/DDBJ databases">
        <authorList>
            <person name="de Groot N.N."/>
        </authorList>
    </citation>
    <scope>NUCLEOTIDE SEQUENCE [LARGE SCALE GENOMIC DNA]</scope>
    <source>
        <strain evidence="1 2">47C3B</strain>
    </source>
</reference>